<dbReference type="Proteomes" id="UP001143304">
    <property type="component" value="Unassembled WGS sequence"/>
</dbReference>
<evidence type="ECO:0000313" key="2">
    <source>
        <dbReference type="Proteomes" id="UP001143304"/>
    </source>
</evidence>
<organism evidence="1 2">
    <name type="scientific">Candidatus Marimicrobium litorale</name>
    <dbReference type="NCBI Taxonomy" id="2518991"/>
    <lineage>
        <taxon>Bacteria</taxon>
        <taxon>Pseudomonadati</taxon>
        <taxon>Pseudomonadota</taxon>
        <taxon>Gammaproteobacteria</taxon>
        <taxon>Cellvibrionales</taxon>
        <taxon>Halieaceae</taxon>
        <taxon>Marimicrobium</taxon>
    </lineage>
</organism>
<gene>
    <name evidence="1" type="ORF">EYC82_14765</name>
</gene>
<sequence length="149" mass="16737">MKTIPPEEEITALVGHEFPGGDYTIEHWENFLLTGCTGADPLPDGIAHPVALFHVPLYGANTSIGDMFKLGQAESDLSVIPEYYDWEIFSTLREAVKYRVTGKIIAAERRENSHGQTYDWLLFQFDMVEPGGKLAVRTSMAQQFTRNTL</sequence>
<dbReference type="RefSeq" id="WP_279250323.1">
    <property type="nucleotide sequence ID" value="NZ_SHNO01000001.1"/>
</dbReference>
<protein>
    <recommendedName>
        <fullName evidence="3">N-terminal of MaoC-like dehydratase domain-containing protein</fullName>
    </recommendedName>
</protein>
<name>A0ABT3T8L5_9GAMM</name>
<keyword evidence="2" id="KW-1185">Reference proteome</keyword>
<accession>A0ABT3T8L5</accession>
<evidence type="ECO:0000313" key="1">
    <source>
        <dbReference type="EMBL" id="MCX2978627.1"/>
    </source>
</evidence>
<proteinExistence type="predicted"/>
<reference evidence="1" key="1">
    <citation type="submission" date="2019-02" db="EMBL/GenBank/DDBJ databases">
        <authorList>
            <person name="Li S.-H."/>
        </authorList>
    </citation>
    <scope>NUCLEOTIDE SEQUENCE</scope>
    <source>
        <strain evidence="1">IMCC11814</strain>
    </source>
</reference>
<dbReference type="EMBL" id="SHNO01000001">
    <property type="protein sequence ID" value="MCX2978627.1"/>
    <property type="molecule type" value="Genomic_DNA"/>
</dbReference>
<evidence type="ECO:0008006" key="3">
    <source>
        <dbReference type="Google" id="ProtNLM"/>
    </source>
</evidence>
<comment type="caution">
    <text evidence="1">The sequence shown here is derived from an EMBL/GenBank/DDBJ whole genome shotgun (WGS) entry which is preliminary data.</text>
</comment>